<reference evidence="2" key="1">
    <citation type="submission" date="2020-01" db="EMBL/GenBank/DDBJ databases">
        <title>Genome sequence of Kobresia littledalei, the first chromosome-level genome in the family Cyperaceae.</title>
        <authorList>
            <person name="Qu G."/>
        </authorList>
    </citation>
    <scope>NUCLEOTIDE SEQUENCE</scope>
    <source>
        <strain evidence="2">C.B.Clarke</strain>
        <tissue evidence="2">Leaf</tissue>
    </source>
</reference>
<dbReference type="OrthoDB" id="515004at2759"/>
<dbReference type="EMBL" id="SWLB01000009">
    <property type="protein sequence ID" value="KAF3334108.1"/>
    <property type="molecule type" value="Genomic_DNA"/>
</dbReference>
<feature type="compositionally biased region" description="Basic residues" evidence="1">
    <location>
        <begin position="13"/>
        <end position="22"/>
    </location>
</feature>
<gene>
    <name evidence="2" type="ORF">FCM35_KLT20712</name>
</gene>
<feature type="compositionally biased region" description="Polar residues" evidence="1">
    <location>
        <begin position="1"/>
        <end position="11"/>
    </location>
</feature>
<protein>
    <submittedName>
        <fullName evidence="2">Uncharacterized protein</fullName>
    </submittedName>
</protein>
<comment type="caution">
    <text evidence="2">The sequence shown here is derived from an EMBL/GenBank/DDBJ whole genome shotgun (WGS) entry which is preliminary data.</text>
</comment>
<evidence type="ECO:0000313" key="2">
    <source>
        <dbReference type="EMBL" id="KAF3334108.1"/>
    </source>
</evidence>
<evidence type="ECO:0000256" key="1">
    <source>
        <dbReference type="SAM" id="MobiDB-lite"/>
    </source>
</evidence>
<dbReference type="GO" id="GO:0009507">
    <property type="term" value="C:chloroplast"/>
    <property type="evidence" value="ECO:0007669"/>
    <property type="project" value="TreeGrafter"/>
</dbReference>
<proteinExistence type="predicted"/>
<dbReference type="AlphaFoldDB" id="A0A833VT51"/>
<keyword evidence="3" id="KW-1185">Reference proteome</keyword>
<evidence type="ECO:0000313" key="3">
    <source>
        <dbReference type="Proteomes" id="UP000623129"/>
    </source>
</evidence>
<dbReference type="PANTHER" id="PTHR35731">
    <property type="entry name" value="8-AMINO-7-OXONONANOATE SYNTHASE"/>
    <property type="match status" value="1"/>
</dbReference>
<sequence>MISLNSIQTCHSPPHRAKTSLSKGKRRLICTCSSRDESTDSTSPVGGDRRKQEILVQIAMLQAQKVRVVDFIDDRTKDLTKFGEDANEELEEIGKNVLSNLDETSGQIMERLDGRMQEFDEAAEIRWKEIEENEMMLKEFEKRIEKGRNEGLFFKNLTDKKSEIEPDAKMAAKAEAEKIKEITKEKAGSKIRRNTYRALMAILAIAIGDGIFAAPGGEVEWRKVAALGLILIGLVAQLIYEQDFSSNSQDNDK</sequence>
<accession>A0A833VT51</accession>
<organism evidence="2 3">
    <name type="scientific">Carex littledalei</name>
    <dbReference type="NCBI Taxonomy" id="544730"/>
    <lineage>
        <taxon>Eukaryota</taxon>
        <taxon>Viridiplantae</taxon>
        <taxon>Streptophyta</taxon>
        <taxon>Embryophyta</taxon>
        <taxon>Tracheophyta</taxon>
        <taxon>Spermatophyta</taxon>
        <taxon>Magnoliopsida</taxon>
        <taxon>Liliopsida</taxon>
        <taxon>Poales</taxon>
        <taxon>Cyperaceae</taxon>
        <taxon>Cyperoideae</taxon>
        <taxon>Cariceae</taxon>
        <taxon>Carex</taxon>
        <taxon>Carex subgen. Euthyceras</taxon>
    </lineage>
</organism>
<dbReference type="Proteomes" id="UP000623129">
    <property type="component" value="Unassembled WGS sequence"/>
</dbReference>
<dbReference type="PANTHER" id="PTHR35731:SF1">
    <property type="entry name" value="8-AMINO-7-OXONONANOATE SYNTHASE"/>
    <property type="match status" value="1"/>
</dbReference>
<feature type="region of interest" description="Disordered" evidence="1">
    <location>
        <begin position="1"/>
        <end position="22"/>
    </location>
</feature>
<name>A0A833VT51_9POAL</name>